<evidence type="ECO:0000259" key="3">
    <source>
        <dbReference type="SMART" id="SM00829"/>
    </source>
</evidence>
<dbReference type="InterPro" id="IPR013149">
    <property type="entry name" value="ADH-like_C"/>
</dbReference>
<dbReference type="CDD" id="cd05286">
    <property type="entry name" value="QOR2"/>
    <property type="match status" value="1"/>
</dbReference>
<dbReference type="PANTHER" id="PTHR48106:SF13">
    <property type="entry name" value="QUINONE OXIDOREDUCTASE-RELATED"/>
    <property type="match status" value="1"/>
</dbReference>
<dbReference type="InterPro" id="IPR036291">
    <property type="entry name" value="NAD(P)-bd_dom_sf"/>
</dbReference>
<proteinExistence type="predicted"/>
<evidence type="ECO:0000256" key="1">
    <source>
        <dbReference type="ARBA" id="ARBA00022857"/>
    </source>
</evidence>
<dbReference type="InterPro" id="IPR002364">
    <property type="entry name" value="Quin_OxRdtase/zeta-crystal_CS"/>
</dbReference>
<dbReference type="AlphaFoldDB" id="A0A096BDE4"/>
<evidence type="ECO:0000256" key="2">
    <source>
        <dbReference type="ARBA" id="ARBA00023002"/>
    </source>
</evidence>
<dbReference type="GO" id="GO:0003960">
    <property type="term" value="F:quinone reductase (NADPH) activity"/>
    <property type="evidence" value="ECO:0007669"/>
    <property type="project" value="InterPro"/>
</dbReference>
<gene>
    <name evidence="4" type="ORF">HMPREF2130_04345</name>
</gene>
<feature type="domain" description="Enoyl reductase (ER)" evidence="3">
    <location>
        <begin position="14"/>
        <end position="325"/>
    </location>
</feature>
<dbReference type="InterPro" id="IPR047618">
    <property type="entry name" value="QOR-like"/>
</dbReference>
<dbReference type="InterPro" id="IPR011032">
    <property type="entry name" value="GroES-like_sf"/>
</dbReference>
<dbReference type="InterPro" id="IPR013154">
    <property type="entry name" value="ADH-like_N"/>
</dbReference>
<dbReference type="InterPro" id="IPR020843">
    <property type="entry name" value="ER"/>
</dbReference>
<dbReference type="Gene3D" id="3.90.180.10">
    <property type="entry name" value="Medium-chain alcohol dehydrogenases, catalytic domain"/>
    <property type="match status" value="1"/>
</dbReference>
<dbReference type="OrthoDB" id="9805883at2"/>
<keyword evidence="5" id="KW-1185">Reference proteome</keyword>
<dbReference type="PROSITE" id="PS01162">
    <property type="entry name" value="QOR_ZETA_CRYSTAL"/>
    <property type="match status" value="1"/>
</dbReference>
<dbReference type="SUPFAM" id="SSF51735">
    <property type="entry name" value="NAD(P)-binding Rossmann-fold domains"/>
    <property type="match status" value="1"/>
</dbReference>
<comment type="caution">
    <text evidence="4">The sequence shown here is derived from an EMBL/GenBank/DDBJ whole genome shotgun (WGS) entry which is preliminary data.</text>
</comment>
<organism evidence="4 5">
    <name type="scientific">Oligella urethralis DNF00040</name>
    <dbReference type="NCBI Taxonomy" id="1401065"/>
    <lineage>
        <taxon>Bacteria</taxon>
        <taxon>Pseudomonadati</taxon>
        <taxon>Pseudomonadota</taxon>
        <taxon>Betaproteobacteria</taxon>
        <taxon>Burkholderiales</taxon>
        <taxon>Alcaligenaceae</taxon>
        <taxon>Oligella</taxon>
    </lineage>
</organism>
<keyword evidence="2" id="KW-0560">Oxidoreductase</keyword>
<dbReference type="Pfam" id="PF08240">
    <property type="entry name" value="ADH_N"/>
    <property type="match status" value="1"/>
</dbReference>
<dbReference type="SUPFAM" id="SSF50129">
    <property type="entry name" value="GroES-like"/>
    <property type="match status" value="1"/>
</dbReference>
<dbReference type="GO" id="GO:0070402">
    <property type="term" value="F:NADPH binding"/>
    <property type="evidence" value="ECO:0007669"/>
    <property type="project" value="TreeGrafter"/>
</dbReference>
<evidence type="ECO:0000313" key="4">
    <source>
        <dbReference type="EMBL" id="KGF31184.1"/>
    </source>
</evidence>
<dbReference type="GO" id="GO:0005829">
    <property type="term" value="C:cytosol"/>
    <property type="evidence" value="ECO:0007669"/>
    <property type="project" value="TreeGrafter"/>
</dbReference>
<dbReference type="RefSeq" id="WP_036558461.1">
    <property type="nucleotide sequence ID" value="NZ_JRNI01000016.1"/>
</dbReference>
<dbReference type="eggNOG" id="COG0604">
    <property type="taxonomic scope" value="Bacteria"/>
</dbReference>
<dbReference type="GO" id="GO:0035925">
    <property type="term" value="F:mRNA 3'-UTR AU-rich region binding"/>
    <property type="evidence" value="ECO:0007669"/>
    <property type="project" value="TreeGrafter"/>
</dbReference>
<accession>A0A096BDE4</accession>
<evidence type="ECO:0000313" key="5">
    <source>
        <dbReference type="Proteomes" id="UP000029629"/>
    </source>
</evidence>
<dbReference type="GO" id="GO:0008270">
    <property type="term" value="F:zinc ion binding"/>
    <property type="evidence" value="ECO:0007669"/>
    <property type="project" value="InterPro"/>
</dbReference>
<protein>
    <submittedName>
        <fullName evidence="4">Quinone oxidoreductase</fullName>
    </submittedName>
</protein>
<dbReference type="PANTHER" id="PTHR48106">
    <property type="entry name" value="QUINONE OXIDOREDUCTASE PIG3-RELATED"/>
    <property type="match status" value="1"/>
</dbReference>
<reference evidence="4 5" key="1">
    <citation type="submission" date="2014-07" db="EMBL/GenBank/DDBJ databases">
        <authorList>
            <person name="McCorrison J."/>
            <person name="Sanka R."/>
            <person name="Torralba M."/>
            <person name="Gillis M."/>
            <person name="Haft D.H."/>
            <person name="Methe B."/>
            <person name="Sutton G."/>
            <person name="Nelson K.E."/>
        </authorList>
    </citation>
    <scope>NUCLEOTIDE SEQUENCE [LARGE SCALE GENOMIC DNA]</scope>
    <source>
        <strain evidence="4 5">DNF00040</strain>
    </source>
</reference>
<dbReference type="Gene3D" id="3.40.50.720">
    <property type="entry name" value="NAD(P)-binding Rossmann-like Domain"/>
    <property type="match status" value="1"/>
</dbReference>
<keyword evidence="1" id="KW-0521">NADP</keyword>
<dbReference type="Proteomes" id="UP000029629">
    <property type="component" value="Unassembled WGS sequence"/>
</dbReference>
<dbReference type="NCBIfam" id="NF008024">
    <property type="entry name" value="PRK10754.1"/>
    <property type="match status" value="1"/>
</dbReference>
<dbReference type="FunFam" id="3.40.50.720:FF:000053">
    <property type="entry name" value="Quinone oxidoreductase 1"/>
    <property type="match status" value="1"/>
</dbReference>
<name>A0A096BDE4_9BURK</name>
<dbReference type="EMBL" id="JRNI01000016">
    <property type="protein sequence ID" value="KGF31184.1"/>
    <property type="molecule type" value="Genomic_DNA"/>
</dbReference>
<dbReference type="Pfam" id="PF00107">
    <property type="entry name" value="ADH_zinc_N"/>
    <property type="match status" value="1"/>
</dbReference>
<dbReference type="SMART" id="SM00829">
    <property type="entry name" value="PKS_ER"/>
    <property type="match status" value="1"/>
</dbReference>
<sequence length="328" mass="35038">MSTKSSKIQIQHHGGPSVMEWVDVEVAAPAANEVQIEQKAVGLNFIDIYFRTGLYDHPLPHGLGFEASGIVTAVGSEVSHLKVGDRVAYGQSPIGAYALLRNMPAFQVVKLPEQISFEEGAAIMLKGLTAWYLLRQTYRVQAGETILFHAAAGGVGLIATQWAKALGVKVIGTASSAEKIALAKAHGAWEMINYRQEDVAARVLELTQGDKLPVVYDGVGKDTFETSLNCLKPRGLLVSFGNASGAVTGVNLGILASKGSLYVTRPTVGAYVNTRELMQQAADELFEQVLAGNIKVRIDQRVPLVDVAKAHEDLAAGRTTGSTVLTID</sequence>